<reference evidence="1 2" key="1">
    <citation type="journal article" date="2011" name="Plasmid">
        <title>Streptomyces turgidiscabies Car8 contains a modular pathogenicity island that shares virulence genes with other actinobacterial plant pathogens.</title>
        <authorList>
            <person name="Huguet-Tapia J.C."/>
            <person name="Badger J.H."/>
            <person name="Loria R."/>
            <person name="Pettis G.S."/>
        </authorList>
    </citation>
    <scope>NUCLEOTIDE SEQUENCE [LARGE SCALE GENOMIC DNA]</scope>
    <source>
        <strain evidence="1 2">Car8</strain>
    </source>
</reference>
<dbReference type="EMBL" id="AEJB01000277">
    <property type="protein sequence ID" value="ELP67566.1"/>
    <property type="molecule type" value="Genomic_DNA"/>
</dbReference>
<dbReference type="AlphaFoldDB" id="L7F934"/>
<proteinExistence type="predicted"/>
<organism evidence="1 2">
    <name type="scientific">Streptomyces turgidiscabies (strain Car8)</name>
    <dbReference type="NCBI Taxonomy" id="698760"/>
    <lineage>
        <taxon>Bacteria</taxon>
        <taxon>Bacillati</taxon>
        <taxon>Actinomycetota</taxon>
        <taxon>Actinomycetes</taxon>
        <taxon>Kitasatosporales</taxon>
        <taxon>Streptomycetaceae</taxon>
        <taxon>Streptomyces</taxon>
    </lineage>
</organism>
<name>L7F934_STRT8</name>
<keyword evidence="2" id="KW-1185">Reference proteome</keyword>
<dbReference type="STRING" id="85558.T45_04591"/>
<accession>L7F934</accession>
<gene>
    <name evidence="1" type="ORF">STRTUCAR8_10073</name>
</gene>
<protein>
    <submittedName>
        <fullName evidence="1">Uncharacterized protein</fullName>
    </submittedName>
</protein>
<evidence type="ECO:0000313" key="1">
    <source>
        <dbReference type="EMBL" id="ELP67566.1"/>
    </source>
</evidence>
<dbReference type="InterPro" id="IPR038081">
    <property type="entry name" value="CalX-like_sf"/>
</dbReference>
<dbReference type="GeneID" id="97404010"/>
<comment type="caution">
    <text evidence="1">The sequence shown here is derived from an EMBL/GenBank/DDBJ whole genome shotgun (WGS) entry which is preliminary data.</text>
</comment>
<evidence type="ECO:0000313" key="2">
    <source>
        <dbReference type="Proteomes" id="UP000010931"/>
    </source>
</evidence>
<sequence>MTVRRGSVSTEGETLTWRLSVDTPTVVDLWEPVRVLPVTEGAELSTKDVDPQWLLDSSGDVPDPERPLSDAHLWVWLNIPPGSTGVDFVVPTVRDQVTEPTESMRLALTDRNAKPLPDRPVLTGTVLDKP</sequence>
<dbReference type="RefSeq" id="WP_006377309.1">
    <property type="nucleotide sequence ID" value="NZ_AEJB01000277.1"/>
</dbReference>
<dbReference type="SUPFAM" id="SSF141072">
    <property type="entry name" value="CalX-like"/>
    <property type="match status" value="1"/>
</dbReference>
<dbReference type="Proteomes" id="UP000010931">
    <property type="component" value="Unassembled WGS sequence"/>
</dbReference>
<dbReference type="PATRIC" id="fig|698760.3.peg.3699"/>